<gene>
    <name evidence="2" type="ORF">NP493_328g03030</name>
</gene>
<protein>
    <recommendedName>
        <fullName evidence="1">Reverse transcriptase domain-containing protein</fullName>
    </recommendedName>
</protein>
<dbReference type="Pfam" id="PF00078">
    <property type="entry name" value="RVT_1"/>
    <property type="match status" value="1"/>
</dbReference>
<evidence type="ECO:0000259" key="1">
    <source>
        <dbReference type="PROSITE" id="PS50878"/>
    </source>
</evidence>
<dbReference type="AlphaFoldDB" id="A0AAD9L5I5"/>
<sequence>MGFYNGLKEVWGPQKGPVHLKSTDGMETLSDSKRVVTRWSEHFQKLLNVSGDINYEALDNIAQRITKTSLDEIPTMHEVARAIAGLKGGKAPGGYGIPAKVWKHGGDNLFSRLHQLSTNVWKGNRSTVNMIFCLRQLQEKCIVQNRPLSIVFVDFSKAFGTVGRTGPWQLLRKYGCPEKFTTMIEALHAGMMANVSVGGEVSESSSVTNGVKQGCVLAPMLFSIFISAMLDEAFRDMGDGVYIQSRQNADLFNVAHFRAKTKTTQILMRELLFTDDSALVAHSAEEKQKIVDTFSDASKKFGLKINIKKTEMLYQPNSTRNREQDIMVDGNKLNFVLEFTYLGRTISSNGCIDDDIQRRMSKASASFGRLRQRL</sequence>
<keyword evidence="3" id="KW-1185">Reference proteome</keyword>
<name>A0AAD9L5I5_RIDPI</name>
<dbReference type="InterPro" id="IPR043502">
    <property type="entry name" value="DNA/RNA_pol_sf"/>
</dbReference>
<evidence type="ECO:0000313" key="3">
    <source>
        <dbReference type="Proteomes" id="UP001209878"/>
    </source>
</evidence>
<feature type="domain" description="Reverse transcriptase" evidence="1">
    <location>
        <begin position="1"/>
        <end position="346"/>
    </location>
</feature>
<accession>A0AAD9L5I5</accession>
<evidence type="ECO:0000313" key="2">
    <source>
        <dbReference type="EMBL" id="KAK2183000.1"/>
    </source>
</evidence>
<dbReference type="CDD" id="cd01650">
    <property type="entry name" value="RT_nLTR_like"/>
    <property type="match status" value="1"/>
</dbReference>
<dbReference type="InterPro" id="IPR000477">
    <property type="entry name" value="RT_dom"/>
</dbReference>
<dbReference type="Proteomes" id="UP001209878">
    <property type="component" value="Unassembled WGS sequence"/>
</dbReference>
<dbReference type="PANTHER" id="PTHR47027">
    <property type="entry name" value="REVERSE TRANSCRIPTASE DOMAIN-CONTAINING PROTEIN"/>
    <property type="match status" value="1"/>
</dbReference>
<dbReference type="SUPFAM" id="SSF56672">
    <property type="entry name" value="DNA/RNA polymerases"/>
    <property type="match status" value="1"/>
</dbReference>
<proteinExistence type="predicted"/>
<comment type="caution">
    <text evidence="2">The sequence shown here is derived from an EMBL/GenBank/DDBJ whole genome shotgun (WGS) entry which is preliminary data.</text>
</comment>
<dbReference type="PANTHER" id="PTHR47027:SF20">
    <property type="entry name" value="REVERSE TRANSCRIPTASE-LIKE PROTEIN WITH RNA-DIRECTED DNA POLYMERASE DOMAIN"/>
    <property type="match status" value="1"/>
</dbReference>
<dbReference type="EMBL" id="JAODUO010000328">
    <property type="protein sequence ID" value="KAK2183000.1"/>
    <property type="molecule type" value="Genomic_DNA"/>
</dbReference>
<dbReference type="PROSITE" id="PS50878">
    <property type="entry name" value="RT_POL"/>
    <property type="match status" value="1"/>
</dbReference>
<reference evidence="2" key="1">
    <citation type="journal article" date="2023" name="Mol. Biol. Evol.">
        <title>Third-Generation Sequencing Reveals the Adaptive Role of the Epigenome in Three Deep-Sea Polychaetes.</title>
        <authorList>
            <person name="Perez M."/>
            <person name="Aroh O."/>
            <person name="Sun Y."/>
            <person name="Lan Y."/>
            <person name="Juniper S.K."/>
            <person name="Young C.R."/>
            <person name="Angers B."/>
            <person name="Qian P.Y."/>
        </authorList>
    </citation>
    <scope>NUCLEOTIDE SEQUENCE</scope>
    <source>
        <strain evidence="2">R07B-5</strain>
    </source>
</reference>
<organism evidence="2 3">
    <name type="scientific">Ridgeia piscesae</name>
    <name type="common">Tubeworm</name>
    <dbReference type="NCBI Taxonomy" id="27915"/>
    <lineage>
        <taxon>Eukaryota</taxon>
        <taxon>Metazoa</taxon>
        <taxon>Spiralia</taxon>
        <taxon>Lophotrochozoa</taxon>
        <taxon>Annelida</taxon>
        <taxon>Polychaeta</taxon>
        <taxon>Sedentaria</taxon>
        <taxon>Canalipalpata</taxon>
        <taxon>Sabellida</taxon>
        <taxon>Siboglinidae</taxon>
        <taxon>Ridgeia</taxon>
    </lineage>
</organism>